<sequence>MTDADRSIAQVRALLGEMRGIRADIDRQTREAVAEHQKYLASVEKKDEDRAKKARAGELGADWQRLQRRIDLGETSLTAIVHGIDDSSAAESVRRTAAENAAEVSRVQAQELGSREDSAAELQVAFSSAQQHLREMYAQMEQIAAKPLPRVD</sequence>
<evidence type="ECO:0000313" key="2">
    <source>
        <dbReference type="Proteomes" id="UP001501326"/>
    </source>
</evidence>
<evidence type="ECO:0000313" key="1">
    <source>
        <dbReference type="EMBL" id="GAA2738577.1"/>
    </source>
</evidence>
<gene>
    <name evidence="1" type="ORF">GCM10009867_30470</name>
</gene>
<dbReference type="EMBL" id="BAAARN010000004">
    <property type="protein sequence ID" value="GAA2738577.1"/>
    <property type="molecule type" value="Genomic_DNA"/>
</dbReference>
<organism evidence="1 2">
    <name type="scientific">Pedococcus aerophilus</name>
    <dbReference type="NCBI Taxonomy" id="436356"/>
    <lineage>
        <taxon>Bacteria</taxon>
        <taxon>Bacillati</taxon>
        <taxon>Actinomycetota</taxon>
        <taxon>Actinomycetes</taxon>
        <taxon>Micrococcales</taxon>
        <taxon>Intrasporangiaceae</taxon>
        <taxon>Pedococcus</taxon>
    </lineage>
</organism>
<protein>
    <recommendedName>
        <fullName evidence="3">ATPase</fullName>
    </recommendedName>
</protein>
<dbReference type="RefSeq" id="WP_344194981.1">
    <property type="nucleotide sequence ID" value="NZ_BAAARN010000004.1"/>
</dbReference>
<name>A0ABP6HAY2_9MICO</name>
<keyword evidence="2" id="KW-1185">Reference proteome</keyword>
<accession>A0ABP6HAY2</accession>
<evidence type="ECO:0008006" key="3">
    <source>
        <dbReference type="Google" id="ProtNLM"/>
    </source>
</evidence>
<dbReference type="Proteomes" id="UP001501326">
    <property type="component" value="Unassembled WGS sequence"/>
</dbReference>
<proteinExistence type="predicted"/>
<comment type="caution">
    <text evidence="1">The sequence shown here is derived from an EMBL/GenBank/DDBJ whole genome shotgun (WGS) entry which is preliminary data.</text>
</comment>
<reference evidence="2" key="1">
    <citation type="journal article" date="2019" name="Int. J. Syst. Evol. Microbiol.">
        <title>The Global Catalogue of Microorganisms (GCM) 10K type strain sequencing project: providing services to taxonomists for standard genome sequencing and annotation.</title>
        <authorList>
            <consortium name="The Broad Institute Genomics Platform"/>
            <consortium name="The Broad Institute Genome Sequencing Center for Infectious Disease"/>
            <person name="Wu L."/>
            <person name="Ma J."/>
        </authorList>
    </citation>
    <scope>NUCLEOTIDE SEQUENCE [LARGE SCALE GENOMIC DNA]</scope>
    <source>
        <strain evidence="2">JCM 16378</strain>
    </source>
</reference>